<comment type="function">
    <text evidence="1">May be involved in the formation or repair of [Fe-S] clusters present in iron-sulfur proteins.</text>
</comment>
<dbReference type="InterPro" id="IPR001075">
    <property type="entry name" value="NIF_FeS_clus_asmbl_NifU_C"/>
</dbReference>
<dbReference type="RefSeq" id="WP_181569093.1">
    <property type="nucleotide sequence ID" value="NZ_CP059322.2"/>
</dbReference>
<dbReference type="SUPFAM" id="SSF117916">
    <property type="entry name" value="Fe-S cluster assembly (FSCA) domain-like"/>
    <property type="match status" value="1"/>
</dbReference>
<dbReference type="EMBL" id="CP059322">
    <property type="protein sequence ID" value="QLQ36578.1"/>
    <property type="molecule type" value="Genomic_DNA"/>
</dbReference>
<dbReference type="KEGG" id="mfeu:H1D33_25430"/>
<dbReference type="GO" id="GO:0005506">
    <property type="term" value="F:iron ion binding"/>
    <property type="evidence" value="ECO:0007669"/>
    <property type="project" value="InterPro"/>
</dbReference>
<reference evidence="4" key="1">
    <citation type="submission" date="2020-07" db="EMBL/GenBank/DDBJ databases">
        <title>A new Micromonospora strain with potent antibiotic activity isolated from the microbiome of a mid-Atlantic deep-sea sponge.</title>
        <authorList>
            <person name="Back C.R."/>
            <person name="Stennett H.L."/>
            <person name="Williams S.E."/>
            <person name="Wang L."/>
            <person name="Ojeda Gomez J."/>
            <person name="Abdulle O.M."/>
            <person name="Duffy T."/>
            <person name="Hendry K.R."/>
            <person name="Powell D."/>
            <person name="Stach J.E."/>
            <person name="Essex-Lopresti A.E."/>
            <person name="Willis C.L."/>
            <person name="Curnow P."/>
            <person name="Race P.R."/>
        </authorList>
    </citation>
    <scope>NUCLEOTIDE SEQUENCE [LARGE SCALE GENOMIC DNA]</scope>
    <source>
        <strain evidence="4">28ISP2-46</strain>
    </source>
</reference>
<name>A0A7L6B3M1_9ACTN</name>
<dbReference type="AlphaFoldDB" id="A0A7L6B3M1"/>
<accession>A0A7L6B3M1</accession>
<dbReference type="GO" id="GO:0051536">
    <property type="term" value="F:iron-sulfur cluster binding"/>
    <property type="evidence" value="ECO:0007669"/>
    <property type="project" value="InterPro"/>
</dbReference>
<protein>
    <submittedName>
        <fullName evidence="3">NifU family protein</fullName>
    </submittedName>
</protein>
<dbReference type="InterPro" id="IPR034904">
    <property type="entry name" value="FSCA_dom_sf"/>
</dbReference>
<dbReference type="Proteomes" id="UP000510844">
    <property type="component" value="Chromosome"/>
</dbReference>
<evidence type="ECO:0000313" key="4">
    <source>
        <dbReference type="Proteomes" id="UP000510844"/>
    </source>
</evidence>
<dbReference type="GO" id="GO:0016226">
    <property type="term" value="P:iron-sulfur cluster assembly"/>
    <property type="evidence" value="ECO:0007669"/>
    <property type="project" value="InterPro"/>
</dbReference>
<reference evidence="3 4" key="2">
    <citation type="journal article" date="2021" name="Mar. Drugs">
        <title>A New Micromonospora Strain with Antibiotic Activity Isolated from the Microbiome of a Mid-Atlantic Deep-Sea Sponge.</title>
        <authorList>
            <person name="Back C.R."/>
            <person name="Stennett H.L."/>
            <person name="Williams S.E."/>
            <person name="Wang L."/>
            <person name="Ojeda Gomez J."/>
            <person name="Abdulle O.M."/>
            <person name="Duffy T."/>
            <person name="Neal C."/>
            <person name="Mantell J."/>
            <person name="Jepson M.A."/>
            <person name="Hendry K.R."/>
            <person name="Powell D."/>
            <person name="Stach J.E.M."/>
            <person name="Essex-Lopresti A.E."/>
            <person name="Willis C.L."/>
            <person name="Curnow P."/>
            <person name="Race P.R."/>
        </authorList>
    </citation>
    <scope>NUCLEOTIDE SEQUENCE [LARGE SCALE GENOMIC DNA]</scope>
    <source>
        <strain evidence="3 4">28ISP2-46</strain>
    </source>
</reference>
<organism evidence="3 4">
    <name type="scientific">Micromonospora robiginosa</name>
    <dbReference type="NCBI Taxonomy" id="2749844"/>
    <lineage>
        <taxon>Bacteria</taxon>
        <taxon>Bacillati</taxon>
        <taxon>Actinomycetota</taxon>
        <taxon>Actinomycetes</taxon>
        <taxon>Micromonosporales</taxon>
        <taxon>Micromonosporaceae</taxon>
        <taxon>Micromonospora</taxon>
    </lineage>
</organism>
<gene>
    <name evidence="3" type="ORF">H1D33_25430</name>
</gene>
<sequence>MADADLNRAADRALEGKVRQLVEAHGGGITVQVDDAGDARVSLKGRCRACPSAPVTMGALVRPTLLAVEGVRSVSREGGVSRFAEERIARMFGITGQPLDEEQS</sequence>
<keyword evidence="4" id="KW-1185">Reference proteome</keyword>
<evidence type="ECO:0000259" key="2">
    <source>
        <dbReference type="Pfam" id="PF01106"/>
    </source>
</evidence>
<feature type="domain" description="NIF system FeS cluster assembly NifU C-terminal" evidence="2">
    <location>
        <begin position="12"/>
        <end position="66"/>
    </location>
</feature>
<dbReference type="Gene3D" id="3.30.300.130">
    <property type="entry name" value="Fe-S cluster assembly (FSCA)"/>
    <property type="match status" value="1"/>
</dbReference>
<dbReference type="Pfam" id="PF01106">
    <property type="entry name" value="NifU"/>
    <property type="match status" value="1"/>
</dbReference>
<evidence type="ECO:0000313" key="3">
    <source>
        <dbReference type="EMBL" id="QLQ36578.1"/>
    </source>
</evidence>
<proteinExistence type="predicted"/>
<evidence type="ECO:0000256" key="1">
    <source>
        <dbReference type="ARBA" id="ARBA00049958"/>
    </source>
</evidence>